<evidence type="ECO:0000313" key="3">
    <source>
        <dbReference type="EMBL" id="CPR07354.1"/>
    </source>
</evidence>
<accession>A0A0U0W4M1</accession>
<keyword evidence="1" id="KW-0560">Oxidoreductase</keyword>
<dbReference type="EMBL" id="CSTD01000001">
    <property type="protein sequence ID" value="CPR07354.1"/>
    <property type="molecule type" value="Genomic_DNA"/>
</dbReference>
<organism evidence="3 4">
    <name type="scientific">Mycobacterium bohemicum DSM 44277</name>
    <dbReference type="NCBI Taxonomy" id="1236609"/>
    <lineage>
        <taxon>Bacteria</taxon>
        <taxon>Bacillati</taxon>
        <taxon>Actinomycetota</taxon>
        <taxon>Actinomycetes</taxon>
        <taxon>Mycobacteriales</taxon>
        <taxon>Mycobacteriaceae</taxon>
        <taxon>Mycobacterium</taxon>
    </lineage>
</organism>
<gene>
    <name evidence="3" type="ORF">BN971_00992</name>
</gene>
<dbReference type="Proteomes" id="UP000198875">
    <property type="component" value="Unassembled WGS sequence"/>
</dbReference>
<feature type="domain" description="Aldehyde dehydrogenase" evidence="2">
    <location>
        <begin position="2"/>
        <end position="60"/>
    </location>
</feature>
<protein>
    <submittedName>
        <fullName evidence="3">NAD-dependent aldehyde dehydrogenase</fullName>
    </submittedName>
</protein>
<dbReference type="InterPro" id="IPR016161">
    <property type="entry name" value="Ald_DH/histidinol_DH"/>
</dbReference>
<evidence type="ECO:0000259" key="2">
    <source>
        <dbReference type="Pfam" id="PF00171"/>
    </source>
</evidence>
<dbReference type="SUPFAM" id="SSF53720">
    <property type="entry name" value="ALDH-like"/>
    <property type="match status" value="1"/>
</dbReference>
<proteinExistence type="predicted"/>
<dbReference type="Pfam" id="PF00171">
    <property type="entry name" value="Aldedh"/>
    <property type="match status" value="1"/>
</dbReference>
<dbReference type="InterPro" id="IPR016163">
    <property type="entry name" value="Ald_DH_C"/>
</dbReference>
<reference evidence="3 4" key="1">
    <citation type="submission" date="2015-03" db="EMBL/GenBank/DDBJ databases">
        <authorList>
            <person name="Murphy D."/>
        </authorList>
    </citation>
    <scope>NUCLEOTIDE SEQUENCE [LARGE SCALE GENOMIC DNA]</scope>
    <source>
        <strain evidence="3 4">DSM 44277</strain>
    </source>
</reference>
<name>A0A0U0W4M1_MYCBE</name>
<evidence type="ECO:0000313" key="4">
    <source>
        <dbReference type="Proteomes" id="UP000198875"/>
    </source>
</evidence>
<dbReference type="GO" id="GO:0016620">
    <property type="term" value="F:oxidoreductase activity, acting on the aldehyde or oxo group of donors, NAD or NADP as acceptor"/>
    <property type="evidence" value="ECO:0007669"/>
    <property type="project" value="InterPro"/>
</dbReference>
<dbReference type="InterPro" id="IPR015590">
    <property type="entry name" value="Aldehyde_DH_dom"/>
</dbReference>
<dbReference type="AlphaFoldDB" id="A0A0U0W4M1"/>
<dbReference type="Gene3D" id="3.40.309.10">
    <property type="entry name" value="Aldehyde Dehydrogenase, Chain A, domain 2"/>
    <property type="match status" value="1"/>
</dbReference>
<sequence>MSGSLERSLAVARRLRTGFIGLNGTVGYGADTPFGGFKASGVDRQNGVAGFDQSTEVKSVAYPAS</sequence>
<evidence type="ECO:0000256" key="1">
    <source>
        <dbReference type="ARBA" id="ARBA00023002"/>
    </source>
</evidence>
<dbReference type="InterPro" id="IPR016162">
    <property type="entry name" value="Ald_DH_N"/>
</dbReference>
<dbReference type="Gene3D" id="3.40.605.10">
    <property type="entry name" value="Aldehyde Dehydrogenase, Chain A, domain 1"/>
    <property type="match status" value="1"/>
</dbReference>